<evidence type="ECO:0000313" key="6">
    <source>
        <dbReference type="Proteomes" id="UP001500665"/>
    </source>
</evidence>
<dbReference type="PROSITE" id="PS00622">
    <property type="entry name" value="HTH_LUXR_1"/>
    <property type="match status" value="1"/>
</dbReference>
<dbReference type="PROSITE" id="PS50110">
    <property type="entry name" value="RESPONSE_REGULATORY"/>
    <property type="match status" value="1"/>
</dbReference>
<feature type="domain" description="Response regulatory" evidence="4">
    <location>
        <begin position="3"/>
        <end position="119"/>
    </location>
</feature>
<dbReference type="SMART" id="SM00421">
    <property type="entry name" value="HTH_LUXR"/>
    <property type="match status" value="1"/>
</dbReference>
<comment type="caution">
    <text evidence="5">The sequence shown here is derived from an EMBL/GenBank/DDBJ whole genome shotgun (WGS) entry which is preliminary data.</text>
</comment>
<feature type="modified residue" description="4-aspartylphosphate" evidence="2">
    <location>
        <position position="54"/>
    </location>
</feature>
<keyword evidence="1" id="KW-0238">DNA-binding</keyword>
<dbReference type="PRINTS" id="PR00038">
    <property type="entry name" value="HTHLUXR"/>
</dbReference>
<dbReference type="InterPro" id="IPR039420">
    <property type="entry name" value="WalR-like"/>
</dbReference>
<dbReference type="Pfam" id="PF00072">
    <property type="entry name" value="Response_reg"/>
    <property type="match status" value="1"/>
</dbReference>
<keyword evidence="2" id="KW-0597">Phosphoprotein</keyword>
<reference evidence="5 6" key="1">
    <citation type="journal article" date="2019" name="Int. J. Syst. Evol. Microbiol.">
        <title>The Global Catalogue of Microorganisms (GCM) 10K type strain sequencing project: providing services to taxonomists for standard genome sequencing and annotation.</title>
        <authorList>
            <consortium name="The Broad Institute Genomics Platform"/>
            <consortium name="The Broad Institute Genome Sequencing Center for Infectious Disease"/>
            <person name="Wu L."/>
            <person name="Ma J."/>
        </authorList>
    </citation>
    <scope>NUCLEOTIDE SEQUENCE [LARGE SCALE GENOMIC DNA]</scope>
    <source>
        <strain evidence="5 6">JCM 10696</strain>
    </source>
</reference>
<dbReference type="Proteomes" id="UP001500665">
    <property type="component" value="Unassembled WGS sequence"/>
</dbReference>
<dbReference type="InterPro" id="IPR000792">
    <property type="entry name" value="Tscrpt_reg_LuxR_C"/>
</dbReference>
<dbReference type="Gene3D" id="3.40.50.2300">
    <property type="match status" value="1"/>
</dbReference>
<evidence type="ECO:0000259" key="3">
    <source>
        <dbReference type="PROSITE" id="PS50043"/>
    </source>
</evidence>
<dbReference type="SMART" id="SM00448">
    <property type="entry name" value="REC"/>
    <property type="match status" value="1"/>
</dbReference>
<keyword evidence="6" id="KW-1185">Reference proteome</keyword>
<sequence>MIRVLIADRVRLFRSGLAALLGGEPGIVLGGEADDAGKIAPMALECAADVALVDSELPGLDLFTVIGEMRATAPECAVLVLAARSRPGDLRRAVAAGVLGFVLKDSSPVQLADAVRRVARGERVVDTDLAYAELAISPPPLTPRELDVLDVAAEGATVGEIAGRLHLSPGTVRNHLARIVGKTGARTRVEAIAIARERGWLWHGPVMRFKG</sequence>
<dbReference type="InterPro" id="IPR001789">
    <property type="entry name" value="Sig_transdc_resp-reg_receiver"/>
</dbReference>
<dbReference type="Pfam" id="PF00196">
    <property type="entry name" value="GerE"/>
    <property type="match status" value="1"/>
</dbReference>
<evidence type="ECO:0000256" key="2">
    <source>
        <dbReference type="PROSITE-ProRule" id="PRU00169"/>
    </source>
</evidence>
<dbReference type="PANTHER" id="PTHR43214:SF42">
    <property type="entry name" value="TRANSCRIPTIONAL REGULATORY PROTEIN DESR"/>
    <property type="match status" value="1"/>
</dbReference>
<name>A0ABN1RVW0_9ACTN</name>
<dbReference type="PANTHER" id="PTHR43214">
    <property type="entry name" value="TWO-COMPONENT RESPONSE REGULATOR"/>
    <property type="match status" value="1"/>
</dbReference>
<protein>
    <submittedName>
        <fullName evidence="5">Response regulator transcription factor</fullName>
    </submittedName>
</protein>
<dbReference type="SUPFAM" id="SSF52172">
    <property type="entry name" value="CheY-like"/>
    <property type="match status" value="1"/>
</dbReference>
<evidence type="ECO:0000259" key="4">
    <source>
        <dbReference type="PROSITE" id="PS50110"/>
    </source>
</evidence>
<feature type="domain" description="HTH luxR-type" evidence="3">
    <location>
        <begin position="134"/>
        <end position="199"/>
    </location>
</feature>
<dbReference type="EMBL" id="BAAAHH010000035">
    <property type="protein sequence ID" value="GAA0964794.1"/>
    <property type="molecule type" value="Genomic_DNA"/>
</dbReference>
<dbReference type="SUPFAM" id="SSF46894">
    <property type="entry name" value="C-terminal effector domain of the bipartite response regulators"/>
    <property type="match status" value="1"/>
</dbReference>
<accession>A0ABN1RVW0</accession>
<gene>
    <name evidence="5" type="ORF">GCM10009550_63540</name>
</gene>
<dbReference type="InterPro" id="IPR011006">
    <property type="entry name" value="CheY-like_superfamily"/>
</dbReference>
<dbReference type="PROSITE" id="PS50043">
    <property type="entry name" value="HTH_LUXR_2"/>
    <property type="match status" value="1"/>
</dbReference>
<evidence type="ECO:0000313" key="5">
    <source>
        <dbReference type="EMBL" id="GAA0964794.1"/>
    </source>
</evidence>
<proteinExistence type="predicted"/>
<dbReference type="CDD" id="cd06170">
    <property type="entry name" value="LuxR_C_like"/>
    <property type="match status" value="1"/>
</dbReference>
<dbReference type="RefSeq" id="WP_344245079.1">
    <property type="nucleotide sequence ID" value="NZ_BAAAHH010000035.1"/>
</dbReference>
<dbReference type="InterPro" id="IPR016032">
    <property type="entry name" value="Sig_transdc_resp-reg_C-effctor"/>
</dbReference>
<evidence type="ECO:0000256" key="1">
    <source>
        <dbReference type="ARBA" id="ARBA00023125"/>
    </source>
</evidence>
<organism evidence="5 6">
    <name type="scientific">Actinocorallia libanotica</name>
    <dbReference type="NCBI Taxonomy" id="46162"/>
    <lineage>
        <taxon>Bacteria</taxon>
        <taxon>Bacillati</taxon>
        <taxon>Actinomycetota</taxon>
        <taxon>Actinomycetes</taxon>
        <taxon>Streptosporangiales</taxon>
        <taxon>Thermomonosporaceae</taxon>
        <taxon>Actinocorallia</taxon>
    </lineage>
</organism>